<evidence type="ECO:0000256" key="4">
    <source>
        <dbReference type="PROSITE-ProRule" id="PRU00175"/>
    </source>
</evidence>
<accession>A0A397I7V3</accession>
<feature type="domain" description="RING-type" evidence="5">
    <location>
        <begin position="34"/>
        <end position="79"/>
    </location>
</feature>
<evidence type="ECO:0000256" key="1">
    <source>
        <dbReference type="ARBA" id="ARBA00022723"/>
    </source>
</evidence>
<dbReference type="EMBL" id="PQFF01000259">
    <property type="protein sequence ID" value="RHZ69444.1"/>
    <property type="molecule type" value="Genomic_DNA"/>
</dbReference>
<dbReference type="AlphaFoldDB" id="A0A397I7V3"/>
<dbReference type="OrthoDB" id="2395414at2759"/>
<keyword evidence="2 4" id="KW-0863">Zinc-finger</keyword>
<keyword evidence="3" id="KW-0862">Zinc</keyword>
<dbReference type="InterPro" id="IPR001841">
    <property type="entry name" value="Znf_RING"/>
</dbReference>
<keyword evidence="7" id="KW-1185">Reference proteome</keyword>
<dbReference type="InterPro" id="IPR013083">
    <property type="entry name" value="Znf_RING/FYVE/PHD"/>
</dbReference>
<reference evidence="6 7" key="1">
    <citation type="submission" date="2018-08" db="EMBL/GenBank/DDBJ databases">
        <title>Genome and evolution of the arbuscular mycorrhizal fungus Diversispora epigaea (formerly Glomus versiforme) and its bacterial endosymbionts.</title>
        <authorList>
            <person name="Sun X."/>
            <person name="Fei Z."/>
            <person name="Harrison M."/>
        </authorList>
    </citation>
    <scope>NUCLEOTIDE SEQUENCE [LARGE SCALE GENOMIC DNA]</scope>
    <source>
        <strain evidence="6 7">IT104</strain>
    </source>
</reference>
<dbReference type="Pfam" id="PF00097">
    <property type="entry name" value="zf-C3HC4"/>
    <property type="match status" value="1"/>
</dbReference>
<evidence type="ECO:0000256" key="3">
    <source>
        <dbReference type="ARBA" id="ARBA00022833"/>
    </source>
</evidence>
<evidence type="ECO:0000313" key="6">
    <source>
        <dbReference type="EMBL" id="RHZ69444.1"/>
    </source>
</evidence>
<dbReference type="SUPFAM" id="SSF57850">
    <property type="entry name" value="RING/U-box"/>
    <property type="match status" value="1"/>
</dbReference>
<dbReference type="CDD" id="cd16448">
    <property type="entry name" value="RING-H2"/>
    <property type="match status" value="1"/>
</dbReference>
<evidence type="ECO:0000256" key="2">
    <source>
        <dbReference type="ARBA" id="ARBA00022771"/>
    </source>
</evidence>
<sequence>MSLSNLKILALNILKNTSPGNIADEIIVPELDPCTLCNEELFLSLIKQPFTTLPCEHIFHRTCLEKSIINGIEICPANDCFKSFELGFEDIEISELPPFSSQDSVSIPMQISHKWYMKKRATESKKIIDELSTEYLDESKTLGSAYSVENIITQSSSVSTAENNSDLVDFFSLYRQVVKAEDNNKKTVQDAIRVYYNFGRDLKKRLKHH</sequence>
<dbReference type="Gene3D" id="3.30.40.10">
    <property type="entry name" value="Zinc/RING finger domain, C3HC4 (zinc finger)"/>
    <property type="match status" value="1"/>
</dbReference>
<protein>
    <recommendedName>
        <fullName evidence="5">RING-type domain-containing protein</fullName>
    </recommendedName>
</protein>
<dbReference type="GO" id="GO:0008270">
    <property type="term" value="F:zinc ion binding"/>
    <property type="evidence" value="ECO:0007669"/>
    <property type="project" value="UniProtKB-KW"/>
</dbReference>
<comment type="caution">
    <text evidence="6">The sequence shown here is derived from an EMBL/GenBank/DDBJ whole genome shotgun (WGS) entry which is preliminary data.</text>
</comment>
<organism evidence="6 7">
    <name type="scientific">Diversispora epigaea</name>
    <dbReference type="NCBI Taxonomy" id="1348612"/>
    <lineage>
        <taxon>Eukaryota</taxon>
        <taxon>Fungi</taxon>
        <taxon>Fungi incertae sedis</taxon>
        <taxon>Mucoromycota</taxon>
        <taxon>Glomeromycotina</taxon>
        <taxon>Glomeromycetes</taxon>
        <taxon>Diversisporales</taxon>
        <taxon>Diversisporaceae</taxon>
        <taxon>Diversispora</taxon>
    </lineage>
</organism>
<dbReference type="Proteomes" id="UP000266861">
    <property type="component" value="Unassembled WGS sequence"/>
</dbReference>
<name>A0A397I7V3_9GLOM</name>
<proteinExistence type="predicted"/>
<dbReference type="InterPro" id="IPR018957">
    <property type="entry name" value="Znf_C3HC4_RING-type"/>
</dbReference>
<dbReference type="PROSITE" id="PS50089">
    <property type="entry name" value="ZF_RING_2"/>
    <property type="match status" value="1"/>
</dbReference>
<keyword evidence="1" id="KW-0479">Metal-binding</keyword>
<evidence type="ECO:0000259" key="5">
    <source>
        <dbReference type="PROSITE" id="PS50089"/>
    </source>
</evidence>
<gene>
    <name evidence="6" type="ORF">Glove_283g168</name>
</gene>
<evidence type="ECO:0000313" key="7">
    <source>
        <dbReference type="Proteomes" id="UP000266861"/>
    </source>
</evidence>